<dbReference type="InterPro" id="IPR052197">
    <property type="entry name" value="ComplexI_49kDa-like"/>
</dbReference>
<dbReference type="Proteomes" id="UP001428290">
    <property type="component" value="Unassembled WGS sequence"/>
</dbReference>
<accession>A0ABP9WV40</accession>
<organism evidence="3 4">
    <name type="scientific">Herpetosiphon gulosus</name>
    <dbReference type="NCBI Taxonomy" id="1973496"/>
    <lineage>
        <taxon>Bacteria</taxon>
        <taxon>Bacillati</taxon>
        <taxon>Chloroflexota</taxon>
        <taxon>Chloroflexia</taxon>
        <taxon>Herpetosiphonales</taxon>
        <taxon>Herpetosiphonaceae</taxon>
        <taxon>Herpetosiphon</taxon>
    </lineage>
</organism>
<dbReference type="InterPro" id="IPR001135">
    <property type="entry name" value="NADH_Q_OxRdtase_suD"/>
</dbReference>
<evidence type="ECO:0000256" key="1">
    <source>
        <dbReference type="ARBA" id="ARBA00023002"/>
    </source>
</evidence>
<protein>
    <submittedName>
        <fullName evidence="3">Formate hydrogenlyase subunit 5</fullName>
    </submittedName>
</protein>
<sequence>MVRDLCEALSLSYVLPLGPFHPDWQTPMRMVLRVEGEQIADVEFRDGYTNRGISERLTRTTIPQGLHLVSHICAADSHAHSLGFCLALEQLLKINASERAAALRLLACEVERATVHLSTMKEVLTILGLQRDADHVQKLHHGLFEVMQHLCGTSSPPNYIVPGGVRQDLSSSEQESMALQFRRLERLMYRFVDRFIDHRGVLRRCVGVGVLSREAAEQFGVRGPMARAAGIGFDARIDRAYGAYAQFPPSRVTQERGDVYARLVIFSLEAFESLKLAIRVLANLPSGDWAGNAPDSVPQGSVTSNIESARGTLRYTVQSNGVKLTSVRIDAPRQFDRLIARTILAGMNIDDAPLIIASASACTACSEE</sequence>
<dbReference type="InterPro" id="IPR029014">
    <property type="entry name" value="NiFe-Hase_large"/>
</dbReference>
<comment type="caution">
    <text evidence="3">The sequence shown here is derived from an EMBL/GenBank/DDBJ whole genome shotgun (WGS) entry which is preliminary data.</text>
</comment>
<reference evidence="3 4" key="1">
    <citation type="submission" date="2024-02" db="EMBL/GenBank/DDBJ databases">
        <title>Herpetosiphon gulosus NBRC 112829.</title>
        <authorList>
            <person name="Ichikawa N."/>
            <person name="Katano-Makiyama Y."/>
            <person name="Hidaka K."/>
        </authorList>
    </citation>
    <scope>NUCLEOTIDE SEQUENCE [LARGE SCALE GENOMIC DNA]</scope>
    <source>
        <strain evidence="3 4">NBRC 112829</strain>
    </source>
</reference>
<dbReference type="PANTHER" id="PTHR43485:SF1">
    <property type="entry name" value="FORMATE HYDROGENLYASE SUBUNIT 5-RELATED"/>
    <property type="match status" value="1"/>
</dbReference>
<evidence type="ECO:0000259" key="2">
    <source>
        <dbReference type="Pfam" id="PF00346"/>
    </source>
</evidence>
<gene>
    <name evidence="3" type="primary">hycE</name>
    <name evidence="3" type="ORF">Hgul01_00838</name>
</gene>
<evidence type="ECO:0000313" key="4">
    <source>
        <dbReference type="Proteomes" id="UP001428290"/>
    </source>
</evidence>
<evidence type="ECO:0000313" key="3">
    <source>
        <dbReference type="EMBL" id="GAA5527056.1"/>
    </source>
</evidence>
<dbReference type="Pfam" id="PF00346">
    <property type="entry name" value="Complex1_49kDa"/>
    <property type="match status" value="1"/>
</dbReference>
<feature type="domain" description="NADH-quinone oxidoreductase subunit D" evidence="2">
    <location>
        <begin position="143"/>
        <end position="293"/>
    </location>
</feature>
<dbReference type="SUPFAM" id="SSF56762">
    <property type="entry name" value="HydB/Nqo4-like"/>
    <property type="match status" value="1"/>
</dbReference>
<dbReference type="Gene3D" id="1.10.645.10">
    <property type="entry name" value="Cytochrome-c3 Hydrogenase, chain B"/>
    <property type="match status" value="1"/>
</dbReference>
<name>A0ABP9WV40_9CHLR</name>
<dbReference type="PANTHER" id="PTHR43485">
    <property type="entry name" value="HYDROGENASE-4 COMPONENT G"/>
    <property type="match status" value="1"/>
</dbReference>
<proteinExistence type="predicted"/>
<keyword evidence="1" id="KW-0560">Oxidoreductase</keyword>
<dbReference type="EMBL" id="BAABRU010000003">
    <property type="protein sequence ID" value="GAA5527056.1"/>
    <property type="molecule type" value="Genomic_DNA"/>
</dbReference>
<keyword evidence="4" id="KW-1185">Reference proteome</keyword>